<gene>
    <name evidence="1" type="ORF">FHU33_4645</name>
</gene>
<name>A0A543P1M8_9ACTN</name>
<comment type="caution">
    <text evidence="1">The sequence shown here is derived from an EMBL/GenBank/DDBJ whole genome shotgun (WGS) entry which is preliminary data.</text>
</comment>
<dbReference type="Proteomes" id="UP000319865">
    <property type="component" value="Unassembled WGS sequence"/>
</dbReference>
<dbReference type="AlphaFoldDB" id="A0A543P1M8"/>
<sequence>MGCTIRAISGDAGMWVRIVHGTSNRSVGNRFVQEAGATGTFIVSIGPGGSGLVFDGGYALAHVVNAGTSSSIVLAPPGSSS</sequence>
<evidence type="ECO:0000313" key="2">
    <source>
        <dbReference type="Proteomes" id="UP000319865"/>
    </source>
</evidence>
<proteinExistence type="predicted"/>
<accession>A0A543P1M8</accession>
<dbReference type="EMBL" id="VFQE01000002">
    <property type="protein sequence ID" value="TQN37968.1"/>
    <property type="molecule type" value="Genomic_DNA"/>
</dbReference>
<reference evidence="1 2" key="1">
    <citation type="submission" date="2019-06" db="EMBL/GenBank/DDBJ databases">
        <title>Sequencing the genomes of 1000 actinobacteria strains.</title>
        <authorList>
            <person name="Klenk H.-P."/>
        </authorList>
    </citation>
    <scope>NUCLEOTIDE SEQUENCE [LARGE SCALE GENOMIC DNA]</scope>
    <source>
        <strain evidence="1 2">DSM 46837</strain>
    </source>
</reference>
<keyword evidence="2" id="KW-1185">Reference proteome</keyword>
<organism evidence="1 2">
    <name type="scientific">Blastococcus colisei</name>
    <dbReference type="NCBI Taxonomy" id="1564162"/>
    <lineage>
        <taxon>Bacteria</taxon>
        <taxon>Bacillati</taxon>
        <taxon>Actinomycetota</taxon>
        <taxon>Actinomycetes</taxon>
        <taxon>Geodermatophilales</taxon>
        <taxon>Geodermatophilaceae</taxon>
        <taxon>Blastococcus</taxon>
    </lineage>
</organism>
<dbReference type="RefSeq" id="WP_142027859.1">
    <property type="nucleotide sequence ID" value="NZ_VFQE01000002.1"/>
</dbReference>
<protein>
    <submittedName>
        <fullName evidence="1">Uncharacterized protein</fullName>
    </submittedName>
</protein>
<evidence type="ECO:0000313" key="1">
    <source>
        <dbReference type="EMBL" id="TQN37968.1"/>
    </source>
</evidence>